<comment type="catalytic activity">
    <reaction evidence="5">
        <text>GMP + ATP = GDP + ADP</text>
        <dbReference type="Rhea" id="RHEA:20780"/>
        <dbReference type="ChEBI" id="CHEBI:30616"/>
        <dbReference type="ChEBI" id="CHEBI:58115"/>
        <dbReference type="ChEBI" id="CHEBI:58189"/>
        <dbReference type="ChEBI" id="CHEBI:456216"/>
        <dbReference type="EC" id="2.7.4.8"/>
    </reaction>
</comment>
<evidence type="ECO:0000256" key="5">
    <source>
        <dbReference type="ARBA" id="ARBA00048594"/>
    </source>
</evidence>
<feature type="domain" description="Guanylate kinase-like" evidence="6">
    <location>
        <begin position="2"/>
        <end position="192"/>
    </location>
</feature>
<keyword evidence="3" id="KW-0808">Transferase</keyword>
<evidence type="ECO:0000256" key="4">
    <source>
        <dbReference type="ARBA" id="ARBA00022777"/>
    </source>
</evidence>
<comment type="function">
    <text evidence="1">Essential for recycling GMP and indirectly, cGMP.</text>
</comment>
<evidence type="ECO:0000313" key="7">
    <source>
        <dbReference type="EMBL" id="RKD32906.1"/>
    </source>
</evidence>
<reference evidence="7 8" key="1">
    <citation type="submission" date="2016-08" db="EMBL/GenBank/DDBJ databases">
        <title>A new outlook on sporulation: Clostridium algidixylanolyticum.</title>
        <authorList>
            <person name="Poppleton D.I."/>
            <person name="Gribaldo S."/>
        </authorList>
    </citation>
    <scope>NUCLEOTIDE SEQUENCE [LARGE SCALE GENOMIC DNA]</scope>
    <source>
        <strain evidence="7 8">SPL73</strain>
    </source>
</reference>
<name>A0A419T655_9FIRM</name>
<dbReference type="AlphaFoldDB" id="A0A419T655"/>
<keyword evidence="4 7" id="KW-0418">Kinase</keyword>
<protein>
    <submittedName>
        <fullName evidence="7">Guanylate kinase</fullName>
    </submittedName>
</protein>
<accession>A0A419T655</accession>
<evidence type="ECO:0000256" key="3">
    <source>
        <dbReference type="ARBA" id="ARBA00022679"/>
    </source>
</evidence>
<dbReference type="RefSeq" id="WP_120196288.1">
    <property type="nucleotide sequence ID" value="NZ_MCIA01000009.1"/>
</dbReference>
<dbReference type="InterPro" id="IPR008145">
    <property type="entry name" value="GK/Ca_channel_bsu"/>
</dbReference>
<dbReference type="InterPro" id="IPR020590">
    <property type="entry name" value="Guanylate_kinase_CS"/>
</dbReference>
<dbReference type="InterPro" id="IPR027417">
    <property type="entry name" value="P-loop_NTPase"/>
</dbReference>
<dbReference type="PANTHER" id="PTHR23117">
    <property type="entry name" value="GUANYLATE KINASE-RELATED"/>
    <property type="match status" value="1"/>
</dbReference>
<dbReference type="PROSITE" id="PS50052">
    <property type="entry name" value="GUANYLATE_KINASE_2"/>
    <property type="match status" value="1"/>
</dbReference>
<dbReference type="GO" id="GO:0005829">
    <property type="term" value="C:cytosol"/>
    <property type="evidence" value="ECO:0007669"/>
    <property type="project" value="TreeGrafter"/>
</dbReference>
<comment type="caution">
    <text evidence="7">The sequence shown here is derived from an EMBL/GenBank/DDBJ whole genome shotgun (WGS) entry which is preliminary data.</text>
</comment>
<dbReference type="Proteomes" id="UP000284277">
    <property type="component" value="Unassembled WGS sequence"/>
</dbReference>
<evidence type="ECO:0000256" key="2">
    <source>
        <dbReference type="ARBA" id="ARBA00005790"/>
    </source>
</evidence>
<evidence type="ECO:0000259" key="6">
    <source>
        <dbReference type="PROSITE" id="PS50052"/>
    </source>
</evidence>
<sequence length="193" mass="22939">MAKIFYVMGKSASGKDTIYKNLTERQPQLKQVVLYTTRPIREGEKDGEEYYFTTGERLNELRVEGKIIEERTYQTALGPWSYFTVDDGQIDVKSDDTYLMIGTLESYEKTRNYYGVDLLIPLYIEVEDGKRLKRALEREFMQKDPKYAELCRRYLADEEDFNEERLRRCGIDRRFMNDNLEECLREILTVVVE</sequence>
<proteinExistence type="inferred from homology"/>
<organism evidence="7 8">
    <name type="scientific">Lacrimispora algidixylanolytica</name>
    <dbReference type="NCBI Taxonomy" id="94868"/>
    <lineage>
        <taxon>Bacteria</taxon>
        <taxon>Bacillati</taxon>
        <taxon>Bacillota</taxon>
        <taxon>Clostridia</taxon>
        <taxon>Lachnospirales</taxon>
        <taxon>Lachnospiraceae</taxon>
        <taxon>Lacrimispora</taxon>
    </lineage>
</organism>
<evidence type="ECO:0000313" key="8">
    <source>
        <dbReference type="Proteomes" id="UP000284277"/>
    </source>
</evidence>
<dbReference type="Pfam" id="PF00625">
    <property type="entry name" value="Guanylate_kin"/>
    <property type="match status" value="1"/>
</dbReference>
<gene>
    <name evidence="7" type="ORF">BET01_16875</name>
</gene>
<dbReference type="SUPFAM" id="SSF52540">
    <property type="entry name" value="P-loop containing nucleoside triphosphate hydrolases"/>
    <property type="match status" value="1"/>
</dbReference>
<dbReference type="Gene3D" id="3.40.50.300">
    <property type="entry name" value="P-loop containing nucleotide triphosphate hydrolases"/>
    <property type="match status" value="1"/>
</dbReference>
<dbReference type="OrthoDB" id="1033810at2"/>
<evidence type="ECO:0000256" key="1">
    <source>
        <dbReference type="ARBA" id="ARBA00003531"/>
    </source>
</evidence>
<keyword evidence="8" id="KW-1185">Reference proteome</keyword>
<dbReference type="PANTHER" id="PTHR23117:SF13">
    <property type="entry name" value="GUANYLATE KINASE"/>
    <property type="match status" value="1"/>
</dbReference>
<dbReference type="PROSITE" id="PS00856">
    <property type="entry name" value="GUANYLATE_KINASE_1"/>
    <property type="match status" value="1"/>
</dbReference>
<dbReference type="GO" id="GO:0004385">
    <property type="term" value="F:GMP kinase activity"/>
    <property type="evidence" value="ECO:0007669"/>
    <property type="project" value="UniProtKB-EC"/>
</dbReference>
<dbReference type="InterPro" id="IPR008144">
    <property type="entry name" value="Guanylate_kin-like_dom"/>
</dbReference>
<dbReference type="EMBL" id="MCIA01000009">
    <property type="protein sequence ID" value="RKD32906.1"/>
    <property type="molecule type" value="Genomic_DNA"/>
</dbReference>
<comment type="similarity">
    <text evidence="2">Belongs to the guanylate kinase family.</text>
</comment>